<keyword evidence="3 5" id="KW-0808">Transferase</keyword>
<evidence type="ECO:0000256" key="6">
    <source>
        <dbReference type="SAM" id="Phobius"/>
    </source>
</evidence>
<feature type="transmembrane region" description="Helical" evidence="6">
    <location>
        <begin position="295"/>
        <end position="313"/>
    </location>
</feature>
<evidence type="ECO:0000313" key="7">
    <source>
        <dbReference type="EMBL" id="CAE7814313.1"/>
    </source>
</evidence>
<name>A0A812Z815_9DINO</name>
<proteinExistence type="inferred from homology"/>
<protein>
    <submittedName>
        <fullName evidence="7">CPT1 protein</fullName>
    </submittedName>
</protein>
<feature type="transmembrane region" description="Helical" evidence="6">
    <location>
        <begin position="47"/>
        <end position="69"/>
    </location>
</feature>
<dbReference type="PANTHER" id="PTHR10414">
    <property type="entry name" value="ETHANOLAMINEPHOSPHOTRANSFERASE"/>
    <property type="match status" value="1"/>
</dbReference>
<feature type="transmembrane region" description="Helical" evidence="6">
    <location>
        <begin position="212"/>
        <end position="232"/>
    </location>
</feature>
<keyword evidence="4 6" id="KW-0472">Membrane</keyword>
<dbReference type="GO" id="GO:0016020">
    <property type="term" value="C:membrane"/>
    <property type="evidence" value="ECO:0007669"/>
    <property type="project" value="UniProtKB-SubCell"/>
</dbReference>
<evidence type="ECO:0000256" key="3">
    <source>
        <dbReference type="ARBA" id="ARBA00022679"/>
    </source>
</evidence>
<accession>A0A812Z815</accession>
<feature type="transmembrane region" description="Helical" evidence="6">
    <location>
        <begin position="181"/>
        <end position="200"/>
    </location>
</feature>
<feature type="transmembrane region" description="Helical" evidence="6">
    <location>
        <begin position="320"/>
        <end position="341"/>
    </location>
</feature>
<dbReference type="EMBL" id="CAJNJA010046073">
    <property type="protein sequence ID" value="CAE7814313.1"/>
    <property type="molecule type" value="Genomic_DNA"/>
</dbReference>
<keyword evidence="6" id="KW-1133">Transmembrane helix</keyword>
<dbReference type="InterPro" id="IPR014472">
    <property type="entry name" value="CHOPT"/>
</dbReference>
<dbReference type="Gene3D" id="1.20.120.1760">
    <property type="match status" value="1"/>
</dbReference>
<keyword evidence="6" id="KW-0812">Transmembrane</keyword>
<dbReference type="PIRSF" id="PIRSF015665">
    <property type="entry name" value="CHOPT"/>
    <property type="match status" value="1"/>
</dbReference>
<feature type="transmembrane region" description="Helical" evidence="6">
    <location>
        <begin position="238"/>
        <end position="256"/>
    </location>
</feature>
<dbReference type="InterPro" id="IPR048254">
    <property type="entry name" value="CDP_ALCOHOL_P_TRANSF_CS"/>
</dbReference>
<dbReference type="GO" id="GO:0008654">
    <property type="term" value="P:phospholipid biosynthetic process"/>
    <property type="evidence" value="ECO:0007669"/>
    <property type="project" value="InterPro"/>
</dbReference>
<comment type="similarity">
    <text evidence="2 5">Belongs to the CDP-alcohol phosphatidyltransferase class-I family.</text>
</comment>
<dbReference type="PANTHER" id="PTHR10414:SF37">
    <property type="entry name" value="BB IN A BOXCAR, ISOFORM C"/>
    <property type="match status" value="1"/>
</dbReference>
<dbReference type="Proteomes" id="UP000601435">
    <property type="component" value="Unassembled WGS sequence"/>
</dbReference>
<dbReference type="GO" id="GO:0016780">
    <property type="term" value="F:phosphotransferase activity, for other substituted phosphate groups"/>
    <property type="evidence" value="ECO:0007669"/>
    <property type="project" value="InterPro"/>
</dbReference>
<evidence type="ECO:0000256" key="5">
    <source>
        <dbReference type="RuleBase" id="RU003750"/>
    </source>
</evidence>
<keyword evidence="8" id="KW-1185">Reference proteome</keyword>
<dbReference type="PROSITE" id="PS00379">
    <property type="entry name" value="CDP_ALCOHOL_P_TRANSF"/>
    <property type="match status" value="1"/>
</dbReference>
<evidence type="ECO:0000256" key="2">
    <source>
        <dbReference type="ARBA" id="ARBA00010441"/>
    </source>
</evidence>
<dbReference type="AlphaFoldDB" id="A0A812Z815"/>
<evidence type="ECO:0000256" key="4">
    <source>
        <dbReference type="ARBA" id="ARBA00023136"/>
    </source>
</evidence>
<reference evidence="7" key="1">
    <citation type="submission" date="2021-02" db="EMBL/GenBank/DDBJ databases">
        <authorList>
            <person name="Dougan E. K."/>
            <person name="Rhodes N."/>
            <person name="Thang M."/>
            <person name="Chan C."/>
        </authorList>
    </citation>
    <scope>NUCLEOTIDE SEQUENCE</scope>
</reference>
<comment type="caution">
    <text evidence="7">The sequence shown here is derived from an EMBL/GenBank/DDBJ whole genome shotgun (WGS) entry which is preliminary data.</text>
</comment>
<dbReference type="InterPro" id="IPR043130">
    <property type="entry name" value="CDP-OH_PTrfase_TM_dom"/>
</dbReference>
<dbReference type="Pfam" id="PF01066">
    <property type="entry name" value="CDP-OH_P_transf"/>
    <property type="match status" value="1"/>
</dbReference>
<dbReference type="InterPro" id="IPR000462">
    <property type="entry name" value="CDP-OH_P_trans"/>
</dbReference>
<organism evidence="7 8">
    <name type="scientific">Symbiodinium necroappetens</name>
    <dbReference type="NCBI Taxonomy" id="1628268"/>
    <lineage>
        <taxon>Eukaryota</taxon>
        <taxon>Sar</taxon>
        <taxon>Alveolata</taxon>
        <taxon>Dinophyceae</taxon>
        <taxon>Suessiales</taxon>
        <taxon>Symbiodiniaceae</taxon>
        <taxon>Symbiodinium</taxon>
    </lineage>
</organism>
<gene>
    <name evidence="7" type="primary">CPT1</name>
    <name evidence="7" type="ORF">SNEC2469_LOCUS24157</name>
</gene>
<evidence type="ECO:0000256" key="1">
    <source>
        <dbReference type="ARBA" id="ARBA00004370"/>
    </source>
</evidence>
<feature type="transmembrane region" description="Helical" evidence="6">
    <location>
        <begin position="268"/>
        <end position="289"/>
    </location>
</feature>
<sequence length="359" mass="39767">MAMIRVLTEEGADHIFHHQYKPGHYTYWDKAMNPIWSRIAEALPMWLAPNLVTVIGFVPLCVVFVASWYSDPFFGQAPPRWLSVSWCITMLFYQTMDAVDGKQARRTGSSSPLGQLFDHGLDSVANLLQHAAVASIACSSSMPWIMFSMESMMIGFLLAAWQEYHTGVFPTAAGEMGVTEGQFTVMSAMLLAGVAGPEVWQGFLRAAPDCILLKMIAAVVCTMWLAPLATTLKAAGPIALQELVPIAVTFFAAHFWQHDLMASSPRLVLLLTGLNFCWMNLQLIVFTMARMPFSPAQWCVLPFVASVAASWVLPVSTARIVLISHIFVFGSWLLVWIVSVVQQLKLKLGVSMFSIKKRS</sequence>
<evidence type="ECO:0000313" key="8">
    <source>
        <dbReference type="Proteomes" id="UP000601435"/>
    </source>
</evidence>
<comment type="subcellular location">
    <subcellularLocation>
        <location evidence="1">Membrane</location>
    </subcellularLocation>
</comment>
<dbReference type="OrthoDB" id="196717at2759"/>